<accession>A0A1C7P0X8</accession>
<dbReference type="GO" id="GO:0090729">
    <property type="term" value="F:toxin activity"/>
    <property type="evidence" value="ECO:0007669"/>
    <property type="project" value="UniProtKB-KW"/>
</dbReference>
<dbReference type="PANTHER" id="PTHR33653">
    <property type="entry name" value="RIBONUCLEASE VAPC2"/>
    <property type="match status" value="1"/>
</dbReference>
<evidence type="ECO:0000256" key="2">
    <source>
        <dbReference type="ARBA" id="ARBA00022649"/>
    </source>
</evidence>
<dbReference type="InterPro" id="IPR050556">
    <property type="entry name" value="Type_II_TA_system_RNase"/>
</dbReference>
<comment type="similarity">
    <text evidence="7 8">Belongs to the PINc/VapC protein family.</text>
</comment>
<dbReference type="InterPro" id="IPR022907">
    <property type="entry name" value="VapC_family"/>
</dbReference>
<keyword evidence="11" id="KW-1185">Reference proteome</keyword>
<dbReference type="STRING" id="1612624.ADU59_13730"/>
<keyword evidence="8" id="KW-0800">Toxin</keyword>
<evidence type="ECO:0000256" key="6">
    <source>
        <dbReference type="ARBA" id="ARBA00022842"/>
    </source>
</evidence>
<reference evidence="10 11" key="1">
    <citation type="journal article" date="2016" name="Syst. Appl. Microbiol.">
        <title>Pararhizobium polonicum sp. nov. isolated from tumors on stone fruit rootstocks.</title>
        <authorList>
            <person name="Pulawska J."/>
            <person name="Kuzmanovic N."/>
            <person name="Willems A."/>
            <person name="Pothier J.F."/>
        </authorList>
    </citation>
    <scope>NUCLEOTIDE SEQUENCE [LARGE SCALE GENOMIC DNA]</scope>
    <source>
        <strain evidence="10 11">F5.1</strain>
    </source>
</reference>
<evidence type="ECO:0000256" key="7">
    <source>
        <dbReference type="ARBA" id="ARBA00038093"/>
    </source>
</evidence>
<dbReference type="Proteomes" id="UP000093111">
    <property type="component" value="Unassembled WGS sequence"/>
</dbReference>
<dbReference type="InterPro" id="IPR029060">
    <property type="entry name" value="PIN-like_dom_sf"/>
</dbReference>
<dbReference type="PANTHER" id="PTHR33653:SF1">
    <property type="entry name" value="RIBONUCLEASE VAPC2"/>
    <property type="match status" value="1"/>
</dbReference>
<evidence type="ECO:0000256" key="4">
    <source>
        <dbReference type="ARBA" id="ARBA00022723"/>
    </source>
</evidence>
<dbReference type="EC" id="3.1.-.-" evidence="8"/>
<feature type="domain" description="PIN" evidence="9">
    <location>
        <begin position="4"/>
        <end position="123"/>
    </location>
</feature>
<organism evidence="10 11">
    <name type="scientific">Pararhizobium polonicum</name>
    <dbReference type="NCBI Taxonomy" id="1612624"/>
    <lineage>
        <taxon>Bacteria</taxon>
        <taxon>Pseudomonadati</taxon>
        <taxon>Pseudomonadota</taxon>
        <taxon>Alphaproteobacteria</taxon>
        <taxon>Hyphomicrobiales</taxon>
        <taxon>Rhizobiaceae</taxon>
        <taxon>Rhizobium/Agrobacterium group</taxon>
        <taxon>Pararhizobium</taxon>
    </lineage>
</organism>
<dbReference type="RefSeq" id="WP_068954690.1">
    <property type="nucleotide sequence ID" value="NZ_LGLV01000008.1"/>
</dbReference>
<dbReference type="GO" id="GO:0004540">
    <property type="term" value="F:RNA nuclease activity"/>
    <property type="evidence" value="ECO:0007669"/>
    <property type="project" value="InterPro"/>
</dbReference>
<evidence type="ECO:0000256" key="1">
    <source>
        <dbReference type="ARBA" id="ARBA00001946"/>
    </source>
</evidence>
<sequence length="137" mass="15149">MPLLLDTNMVSAARRPDRQTEKFRAFFADFDASSAFLSAITIMEIEFGIARERSRDTTFAAELDQWLNGTVLPRFHGRILAFDAEAASIAGKLPTADKRPSPDAMIAAIALLHGMDVVTRNTSHFEPLGVRCLNPWA</sequence>
<dbReference type="GO" id="GO:0000287">
    <property type="term" value="F:magnesium ion binding"/>
    <property type="evidence" value="ECO:0007669"/>
    <property type="project" value="UniProtKB-UniRule"/>
</dbReference>
<gene>
    <name evidence="8" type="primary">vapC</name>
    <name evidence="10" type="ORF">ADU59_13730</name>
</gene>
<evidence type="ECO:0000313" key="11">
    <source>
        <dbReference type="Proteomes" id="UP000093111"/>
    </source>
</evidence>
<evidence type="ECO:0000313" key="10">
    <source>
        <dbReference type="EMBL" id="OBZ94868.1"/>
    </source>
</evidence>
<evidence type="ECO:0000256" key="8">
    <source>
        <dbReference type="HAMAP-Rule" id="MF_00265"/>
    </source>
</evidence>
<comment type="function">
    <text evidence="8">Toxic component of a toxin-antitoxin (TA) system. An RNase.</text>
</comment>
<proteinExistence type="inferred from homology"/>
<dbReference type="Pfam" id="PF01850">
    <property type="entry name" value="PIN"/>
    <property type="match status" value="1"/>
</dbReference>
<evidence type="ECO:0000259" key="9">
    <source>
        <dbReference type="Pfam" id="PF01850"/>
    </source>
</evidence>
<dbReference type="InterPro" id="IPR002716">
    <property type="entry name" value="PIN_dom"/>
</dbReference>
<dbReference type="AlphaFoldDB" id="A0A1C7P0X8"/>
<dbReference type="GO" id="GO:0016787">
    <property type="term" value="F:hydrolase activity"/>
    <property type="evidence" value="ECO:0007669"/>
    <property type="project" value="UniProtKB-KW"/>
</dbReference>
<feature type="binding site" evidence="8">
    <location>
        <position position="6"/>
    </location>
    <ligand>
        <name>Mg(2+)</name>
        <dbReference type="ChEBI" id="CHEBI:18420"/>
    </ligand>
</feature>
<feature type="binding site" evidence="8">
    <location>
        <position position="103"/>
    </location>
    <ligand>
        <name>Mg(2+)</name>
        <dbReference type="ChEBI" id="CHEBI:18420"/>
    </ligand>
</feature>
<keyword evidence="2 8" id="KW-1277">Toxin-antitoxin system</keyword>
<keyword evidence="3 8" id="KW-0540">Nuclease</keyword>
<dbReference type="EMBL" id="LGLV01000008">
    <property type="protein sequence ID" value="OBZ94868.1"/>
    <property type="molecule type" value="Genomic_DNA"/>
</dbReference>
<comment type="caution">
    <text evidence="10">The sequence shown here is derived from an EMBL/GenBank/DDBJ whole genome shotgun (WGS) entry which is preliminary data.</text>
</comment>
<dbReference type="HAMAP" id="MF_00265">
    <property type="entry name" value="VapC_Nob1"/>
    <property type="match status" value="1"/>
</dbReference>
<keyword evidence="4 8" id="KW-0479">Metal-binding</keyword>
<keyword evidence="6 8" id="KW-0460">Magnesium</keyword>
<dbReference type="OrthoDB" id="9804823at2"/>
<dbReference type="SUPFAM" id="SSF88723">
    <property type="entry name" value="PIN domain-like"/>
    <property type="match status" value="1"/>
</dbReference>
<evidence type="ECO:0000256" key="5">
    <source>
        <dbReference type="ARBA" id="ARBA00022801"/>
    </source>
</evidence>
<dbReference type="CDD" id="cd18746">
    <property type="entry name" value="PIN_VapC4-5_FitB-like"/>
    <property type="match status" value="1"/>
</dbReference>
<dbReference type="Gene3D" id="3.40.50.1010">
    <property type="entry name" value="5'-nuclease"/>
    <property type="match status" value="1"/>
</dbReference>
<keyword evidence="5 8" id="KW-0378">Hydrolase</keyword>
<protein>
    <recommendedName>
        <fullName evidence="8">Ribonuclease VapC</fullName>
        <shortName evidence="8">RNase VapC</shortName>
        <ecNumber evidence="8">3.1.-.-</ecNumber>
    </recommendedName>
    <alternativeName>
        <fullName evidence="8">Toxin VapC</fullName>
    </alternativeName>
</protein>
<name>A0A1C7P0X8_9HYPH</name>
<comment type="cofactor">
    <cofactor evidence="1 8">
        <name>Mg(2+)</name>
        <dbReference type="ChEBI" id="CHEBI:18420"/>
    </cofactor>
</comment>
<evidence type="ECO:0000256" key="3">
    <source>
        <dbReference type="ARBA" id="ARBA00022722"/>
    </source>
</evidence>